<dbReference type="InterPro" id="IPR036291">
    <property type="entry name" value="NAD(P)-bd_dom_sf"/>
</dbReference>
<gene>
    <name evidence="1" type="ORF">COT69_00110</name>
</gene>
<name>A0A2H0WKF7_UNCKA</name>
<dbReference type="Gene3D" id="3.90.25.10">
    <property type="entry name" value="UDP-galactose 4-epimerase, domain 1"/>
    <property type="match status" value="1"/>
</dbReference>
<protein>
    <submittedName>
        <fullName evidence="1">Sugar dehydratase</fullName>
    </submittedName>
</protein>
<dbReference type="AlphaFoldDB" id="A0A2H0WKF7"/>
<organism evidence="1 2">
    <name type="scientific">candidate division WWE3 bacterium CG09_land_8_20_14_0_10_39_24</name>
    <dbReference type="NCBI Taxonomy" id="1975088"/>
    <lineage>
        <taxon>Bacteria</taxon>
        <taxon>Katanobacteria</taxon>
    </lineage>
</organism>
<evidence type="ECO:0000313" key="1">
    <source>
        <dbReference type="EMBL" id="PIS13152.1"/>
    </source>
</evidence>
<reference evidence="2" key="1">
    <citation type="submission" date="2017-09" db="EMBL/GenBank/DDBJ databases">
        <title>Depth-based differentiation of microbial function through sediment-hosted aquifers and enrichment of novel symbionts in the deep terrestrial subsurface.</title>
        <authorList>
            <person name="Probst A.J."/>
            <person name="Ladd B."/>
            <person name="Jarett J.K."/>
            <person name="Geller-Mcgrath D.E."/>
            <person name="Sieber C.M.K."/>
            <person name="Emerson J.B."/>
            <person name="Anantharaman K."/>
            <person name="Thomas B.C."/>
            <person name="Malmstrom R."/>
            <person name="Stieglmeier M."/>
            <person name="Klingl A."/>
            <person name="Woyke T."/>
            <person name="Ryan C.M."/>
            <person name="Banfield J.F."/>
        </authorList>
    </citation>
    <scope>NUCLEOTIDE SEQUENCE [LARGE SCALE GENOMIC DNA]</scope>
</reference>
<dbReference type="EMBL" id="PEZN01000003">
    <property type="protein sequence ID" value="PIS13152.1"/>
    <property type="molecule type" value="Genomic_DNA"/>
</dbReference>
<dbReference type="SUPFAM" id="SSF51735">
    <property type="entry name" value="NAD(P)-binding Rossmann-fold domains"/>
    <property type="match status" value="1"/>
</dbReference>
<evidence type="ECO:0000313" key="2">
    <source>
        <dbReference type="Proteomes" id="UP000230787"/>
    </source>
</evidence>
<accession>A0A2H0WKF7</accession>
<proteinExistence type="predicted"/>
<comment type="caution">
    <text evidence="1">The sequence shown here is derived from an EMBL/GenBank/DDBJ whole genome shotgun (WGS) entry which is preliminary data.</text>
</comment>
<sequence length="37" mass="4339">VSSQKALDLLNWKPAYSLEEGLEETYKWYKSFLAESN</sequence>
<feature type="non-terminal residue" evidence="1">
    <location>
        <position position="1"/>
    </location>
</feature>
<dbReference type="Proteomes" id="UP000230787">
    <property type="component" value="Unassembled WGS sequence"/>
</dbReference>